<dbReference type="Pfam" id="PF02650">
    <property type="entry name" value="HTH_WhiA"/>
    <property type="match status" value="1"/>
</dbReference>
<dbReference type="InterPro" id="IPR039518">
    <property type="entry name" value="WhiA_LAGLIDADG_dom"/>
</dbReference>
<dbReference type="NCBIfam" id="TIGR00647">
    <property type="entry name" value="DNA_bind_WhiA"/>
    <property type="match status" value="1"/>
</dbReference>
<evidence type="ECO:0000256" key="4">
    <source>
        <dbReference type="HAMAP-Rule" id="MF_01420"/>
    </source>
</evidence>
<evidence type="ECO:0000256" key="3">
    <source>
        <dbReference type="ARBA" id="ARBA00023306"/>
    </source>
</evidence>
<dbReference type="EMBL" id="DVLF01000170">
    <property type="protein sequence ID" value="HIT50434.1"/>
    <property type="molecule type" value="Genomic_DNA"/>
</dbReference>
<feature type="domain" description="Sporulation regulator WhiA C-terminal" evidence="5">
    <location>
        <begin position="216"/>
        <end position="303"/>
    </location>
</feature>
<sequence length="316" mass="36781">MSFSTDVKEDILTYNSEKKLHSTEFVAMLRFGGEVLVSPVLRIVFSTSSSMLFRHFLMYLKELYSEATYQMFSRTMQKLHHSTIYTCMIEQEALTIAEAVHLLEDFPPDKETILADPMQMIAYLRGAFLVKGTVNNPSTSNYHLEIAAAKETEALFLQRCMNAFSLNARISKRRNDLIVYIKEKDAIVDFLRYLGANVSMNEFENVIIKRNLAANINRLMNIDVANQQKTNQTAKEQLKYIKYLEYYYPLEKLDPKLLLVMKVRKENPEASFSELIAIINQNYDESITKSGLNHRFRKIKEIAQQHENKRKEASWK</sequence>
<dbReference type="InterPro" id="IPR027434">
    <property type="entry name" value="Homing_endonucl"/>
</dbReference>
<keyword evidence="2 4" id="KW-0238">DNA-binding</keyword>
<dbReference type="PANTHER" id="PTHR37307">
    <property type="entry name" value="CELL DIVISION PROTEIN WHIA-RELATED"/>
    <property type="match status" value="1"/>
</dbReference>
<dbReference type="Proteomes" id="UP000886758">
    <property type="component" value="Unassembled WGS sequence"/>
</dbReference>
<evidence type="ECO:0000313" key="7">
    <source>
        <dbReference type="EMBL" id="HIT50434.1"/>
    </source>
</evidence>
<gene>
    <name evidence="4 7" type="primary">whiA</name>
    <name evidence="7" type="ORF">IAD46_05345</name>
</gene>
<dbReference type="HAMAP" id="MF_01420">
    <property type="entry name" value="HTH_type_WhiA"/>
    <property type="match status" value="1"/>
</dbReference>
<dbReference type="Pfam" id="PF14527">
    <property type="entry name" value="LAGLIDADG_WhiA"/>
    <property type="match status" value="1"/>
</dbReference>
<dbReference type="SUPFAM" id="SSF55608">
    <property type="entry name" value="Homing endonucleases"/>
    <property type="match status" value="1"/>
</dbReference>
<keyword evidence="3 4" id="KW-0131">Cell cycle</keyword>
<evidence type="ECO:0000259" key="6">
    <source>
        <dbReference type="Pfam" id="PF14527"/>
    </source>
</evidence>
<comment type="similarity">
    <text evidence="4">Belongs to the WhiA family.</text>
</comment>
<dbReference type="InterPro" id="IPR003802">
    <property type="entry name" value="Sporulation_regulator_WhiA"/>
</dbReference>
<proteinExistence type="inferred from homology"/>
<evidence type="ECO:0000259" key="5">
    <source>
        <dbReference type="Pfam" id="PF02650"/>
    </source>
</evidence>
<evidence type="ECO:0000256" key="1">
    <source>
        <dbReference type="ARBA" id="ARBA00022618"/>
    </source>
</evidence>
<reference evidence="7" key="2">
    <citation type="journal article" date="2021" name="PeerJ">
        <title>Extensive microbial diversity within the chicken gut microbiome revealed by metagenomics and culture.</title>
        <authorList>
            <person name="Gilroy R."/>
            <person name="Ravi A."/>
            <person name="Getino M."/>
            <person name="Pursley I."/>
            <person name="Horton D.L."/>
            <person name="Alikhan N.F."/>
            <person name="Baker D."/>
            <person name="Gharbi K."/>
            <person name="Hall N."/>
            <person name="Watson M."/>
            <person name="Adriaenssens E.M."/>
            <person name="Foster-Nyarko E."/>
            <person name="Jarju S."/>
            <person name="Secka A."/>
            <person name="Antonio M."/>
            <person name="Oren A."/>
            <person name="Chaudhuri R.R."/>
            <person name="La Ragione R."/>
            <person name="Hildebrand F."/>
            <person name="Pallen M.J."/>
        </authorList>
    </citation>
    <scope>NUCLEOTIDE SEQUENCE</scope>
    <source>
        <strain evidence="7">ChiW17-6978</strain>
    </source>
</reference>
<dbReference type="InterPro" id="IPR023054">
    <property type="entry name" value="Sporulation_regulator_WhiA_C"/>
</dbReference>
<dbReference type="GO" id="GO:0051301">
    <property type="term" value="P:cell division"/>
    <property type="evidence" value="ECO:0007669"/>
    <property type="project" value="UniProtKB-UniRule"/>
</dbReference>
<comment type="function">
    <text evidence="4">Involved in cell division and chromosome segregation.</text>
</comment>
<keyword evidence="1 4" id="KW-0132">Cell division</keyword>
<feature type="domain" description="WhiA LAGLIDADG-like" evidence="6">
    <location>
        <begin position="122"/>
        <end position="211"/>
    </location>
</feature>
<dbReference type="PANTHER" id="PTHR37307:SF1">
    <property type="entry name" value="CELL DIVISION PROTEIN WHIA-RELATED"/>
    <property type="match status" value="1"/>
</dbReference>
<dbReference type="AlphaFoldDB" id="A0A9D1KKK3"/>
<name>A0A9D1KKK3_9MOLU</name>
<dbReference type="Gene3D" id="3.10.28.10">
    <property type="entry name" value="Homing endonucleases"/>
    <property type="match status" value="1"/>
</dbReference>
<evidence type="ECO:0000313" key="8">
    <source>
        <dbReference type="Proteomes" id="UP000886758"/>
    </source>
</evidence>
<protein>
    <recommendedName>
        <fullName evidence="4">Probable cell division protein WhiA</fullName>
    </recommendedName>
</protein>
<evidence type="ECO:0000256" key="2">
    <source>
        <dbReference type="ARBA" id="ARBA00023125"/>
    </source>
</evidence>
<dbReference type="GO" id="GO:0003677">
    <property type="term" value="F:DNA binding"/>
    <property type="evidence" value="ECO:0007669"/>
    <property type="project" value="UniProtKB-UniRule"/>
</dbReference>
<comment type="caution">
    <text evidence="7">The sequence shown here is derived from an EMBL/GenBank/DDBJ whole genome shotgun (WGS) entry which is preliminary data.</text>
</comment>
<accession>A0A9D1KKK3</accession>
<dbReference type="GO" id="GO:0043937">
    <property type="term" value="P:regulation of sporulation"/>
    <property type="evidence" value="ECO:0007669"/>
    <property type="project" value="InterPro"/>
</dbReference>
<reference evidence="7" key="1">
    <citation type="submission" date="2020-10" db="EMBL/GenBank/DDBJ databases">
        <authorList>
            <person name="Gilroy R."/>
        </authorList>
    </citation>
    <scope>NUCLEOTIDE SEQUENCE</scope>
    <source>
        <strain evidence="7">ChiW17-6978</strain>
    </source>
</reference>
<organism evidence="7 8">
    <name type="scientific">Candidatus Pelethenecus faecipullorum</name>
    <dbReference type="NCBI Taxonomy" id="2840900"/>
    <lineage>
        <taxon>Bacteria</taxon>
        <taxon>Bacillati</taxon>
        <taxon>Mycoplasmatota</taxon>
        <taxon>Mollicutes</taxon>
        <taxon>Candidatus Pelethenecus</taxon>
    </lineage>
</organism>